<dbReference type="EMBL" id="UAUX01000007">
    <property type="protein sequence ID" value="SPZ98083.1"/>
    <property type="molecule type" value="Genomic_DNA"/>
</dbReference>
<dbReference type="Proteomes" id="UP000249913">
    <property type="component" value="Unassembled WGS sequence"/>
</dbReference>
<keyword evidence="1" id="KW-0808">Transferase</keyword>
<protein>
    <submittedName>
        <fullName evidence="1">Geranyltranstransferase (Farnesyldiphosphate synthase)</fullName>
        <ecNumber evidence="1">2.5.1.10</ecNumber>
    </submittedName>
</protein>
<dbReference type="AlphaFoldDB" id="A0A2X2K1G5"/>
<dbReference type="InterPro" id="IPR008949">
    <property type="entry name" value="Isoprenoid_synthase_dom_sf"/>
</dbReference>
<name>A0A2X2K1G5_STAAU</name>
<gene>
    <name evidence="1" type="primary">ispA_3</name>
    <name evidence="1" type="ORF">NCTC7878_01472</name>
</gene>
<dbReference type="EC" id="2.5.1.10" evidence="1"/>
<reference evidence="1 2" key="1">
    <citation type="submission" date="2018-06" db="EMBL/GenBank/DDBJ databases">
        <authorList>
            <consortium name="Pathogen Informatics"/>
            <person name="Doyle S."/>
        </authorList>
    </citation>
    <scope>NUCLEOTIDE SEQUENCE [LARGE SCALE GENOMIC DNA]</scope>
    <source>
        <strain evidence="1 2">NCTC7878</strain>
    </source>
</reference>
<organism evidence="1 2">
    <name type="scientific">Staphylococcus aureus</name>
    <dbReference type="NCBI Taxonomy" id="1280"/>
    <lineage>
        <taxon>Bacteria</taxon>
        <taxon>Bacillati</taxon>
        <taxon>Bacillota</taxon>
        <taxon>Bacilli</taxon>
        <taxon>Bacillales</taxon>
        <taxon>Staphylococcaceae</taxon>
        <taxon>Staphylococcus</taxon>
    </lineage>
</organism>
<proteinExistence type="predicted"/>
<dbReference type="Gene3D" id="1.10.600.10">
    <property type="entry name" value="Farnesyl Diphosphate Synthase"/>
    <property type="match status" value="1"/>
</dbReference>
<evidence type="ECO:0000313" key="2">
    <source>
        <dbReference type="Proteomes" id="UP000249913"/>
    </source>
</evidence>
<sequence>MGSDLENNKSTYVSLLGKDGAEDKLTYHRDAAVDELMQIDEQFNTKHLLEIVDLFYSRDH</sequence>
<accession>A0A2X2K1G5</accession>
<evidence type="ECO:0000313" key="1">
    <source>
        <dbReference type="EMBL" id="SPZ98083.1"/>
    </source>
</evidence>
<dbReference type="GO" id="GO:0004337">
    <property type="term" value="F:(2E,6E)-farnesyl diphosphate synthase activity"/>
    <property type="evidence" value="ECO:0007669"/>
    <property type="project" value="UniProtKB-EC"/>
</dbReference>